<dbReference type="RefSeq" id="WP_151053369.1">
    <property type="nucleotide sequence ID" value="NZ_CP044222.1"/>
</dbReference>
<reference evidence="5 6" key="1">
    <citation type="submission" date="2019-09" db="EMBL/GenBank/DDBJ databases">
        <title>Nitrincola iocasae sp. nov., a bacterium isolated from the sediment collected at a cold seep field in South China Sea.</title>
        <authorList>
            <person name="Zhang H."/>
            <person name="Wang H."/>
            <person name="Li C."/>
        </authorList>
    </citation>
    <scope>NUCLEOTIDE SEQUENCE [LARGE SCALE GENOMIC DNA]</scope>
    <source>
        <strain evidence="5 6">KXZD1103</strain>
    </source>
</reference>
<dbReference type="KEGG" id="nik:F5I99_01770"/>
<proteinExistence type="predicted"/>
<dbReference type="Gene3D" id="2.40.100.10">
    <property type="entry name" value="Cyclophilin-like"/>
    <property type="match status" value="1"/>
</dbReference>
<name>A0A5J6LAM9_9GAMM</name>
<dbReference type="SUPFAM" id="SSF50891">
    <property type="entry name" value="Cyclophilin-like"/>
    <property type="match status" value="1"/>
</dbReference>
<dbReference type="InterPro" id="IPR029000">
    <property type="entry name" value="Cyclophilin-like_dom_sf"/>
</dbReference>
<protein>
    <submittedName>
        <fullName evidence="5">Allophanate hydrolase subunit 1</fullName>
    </submittedName>
</protein>
<dbReference type="GO" id="GO:0005524">
    <property type="term" value="F:ATP binding"/>
    <property type="evidence" value="ECO:0007669"/>
    <property type="project" value="UniProtKB-KW"/>
</dbReference>
<dbReference type="Proteomes" id="UP000325606">
    <property type="component" value="Chromosome"/>
</dbReference>
<dbReference type="PANTHER" id="PTHR34698">
    <property type="entry name" value="5-OXOPROLINASE SUBUNIT B"/>
    <property type="match status" value="1"/>
</dbReference>
<evidence type="ECO:0000256" key="3">
    <source>
        <dbReference type="ARBA" id="ARBA00022840"/>
    </source>
</evidence>
<dbReference type="EMBL" id="CP044222">
    <property type="protein sequence ID" value="QEW05322.1"/>
    <property type="molecule type" value="Genomic_DNA"/>
</dbReference>
<feature type="domain" description="Carboxyltransferase" evidence="4">
    <location>
        <begin position="3"/>
        <end position="206"/>
    </location>
</feature>
<dbReference type="SMART" id="SM00796">
    <property type="entry name" value="AHS1"/>
    <property type="match status" value="1"/>
</dbReference>
<dbReference type="PANTHER" id="PTHR34698:SF2">
    <property type="entry name" value="5-OXOPROLINASE SUBUNIT B"/>
    <property type="match status" value="1"/>
</dbReference>
<dbReference type="Gene3D" id="3.30.1360.40">
    <property type="match status" value="1"/>
</dbReference>
<sequence length="240" mass="26632">MRWSAETAGVNALLLRFAEVMSPELSASIHQISLRLQNSLGDRILNLTPAYTTLLIEYDLLQDTQASLLTRITPLLNNRPPDTPLADAEPINIPVYYDPHTTGPDLVALAEQKHCTVEDIIRRHCQQEYRVYALGFAPGFAYMGETHPDLQVTRLETPRARVPAGSVAIADNQTAIYPIDSPGGWRLLGRTPMKLFNVQADPPALLQPGQRVRFHPVDKETFIQLGGNLDDLLNGELSCD</sequence>
<dbReference type="AlphaFoldDB" id="A0A5J6LAM9"/>
<organism evidence="5 6">
    <name type="scientific">Nitrincola iocasae</name>
    <dbReference type="NCBI Taxonomy" id="2614693"/>
    <lineage>
        <taxon>Bacteria</taxon>
        <taxon>Pseudomonadati</taxon>
        <taxon>Pseudomonadota</taxon>
        <taxon>Gammaproteobacteria</taxon>
        <taxon>Oceanospirillales</taxon>
        <taxon>Oceanospirillaceae</taxon>
        <taxon>Nitrincola</taxon>
    </lineage>
</organism>
<keyword evidence="2 5" id="KW-0378">Hydrolase</keyword>
<dbReference type="InterPro" id="IPR010016">
    <property type="entry name" value="PxpB"/>
</dbReference>
<evidence type="ECO:0000256" key="2">
    <source>
        <dbReference type="ARBA" id="ARBA00022801"/>
    </source>
</evidence>
<gene>
    <name evidence="5" type="ORF">F5I99_01770</name>
</gene>
<dbReference type="GO" id="GO:0016787">
    <property type="term" value="F:hydrolase activity"/>
    <property type="evidence" value="ECO:0007669"/>
    <property type="project" value="UniProtKB-KW"/>
</dbReference>
<evidence type="ECO:0000259" key="4">
    <source>
        <dbReference type="SMART" id="SM00796"/>
    </source>
</evidence>
<evidence type="ECO:0000313" key="6">
    <source>
        <dbReference type="Proteomes" id="UP000325606"/>
    </source>
</evidence>
<dbReference type="InterPro" id="IPR003833">
    <property type="entry name" value="CT_C_D"/>
</dbReference>
<dbReference type="Pfam" id="PF02682">
    <property type="entry name" value="CT_C_D"/>
    <property type="match status" value="1"/>
</dbReference>
<keyword evidence="3" id="KW-0067">ATP-binding</keyword>
<evidence type="ECO:0000256" key="1">
    <source>
        <dbReference type="ARBA" id="ARBA00022741"/>
    </source>
</evidence>
<evidence type="ECO:0000313" key="5">
    <source>
        <dbReference type="EMBL" id="QEW05322.1"/>
    </source>
</evidence>
<dbReference type="SUPFAM" id="SSF160467">
    <property type="entry name" value="PH0987 N-terminal domain-like"/>
    <property type="match status" value="1"/>
</dbReference>
<keyword evidence="6" id="KW-1185">Reference proteome</keyword>
<accession>A0A5J6LAM9</accession>
<keyword evidence="1" id="KW-0547">Nucleotide-binding</keyword>